<dbReference type="NCBIfam" id="TIGR01446">
    <property type="entry name" value="DnaD_dom"/>
    <property type="match status" value="1"/>
</dbReference>
<dbReference type="InterPro" id="IPR034829">
    <property type="entry name" value="DnaD-like_sf"/>
</dbReference>
<dbReference type="PANTHER" id="PTHR37293:SF6">
    <property type="entry name" value="DNA REPLICATION PROTEIN DNAD"/>
    <property type="match status" value="1"/>
</dbReference>
<dbReference type="SUPFAM" id="SSF158499">
    <property type="entry name" value="DnaD domain-like"/>
    <property type="match status" value="1"/>
</dbReference>
<dbReference type="Proteomes" id="UP000300879">
    <property type="component" value="Chromosome"/>
</dbReference>
<dbReference type="InterPro" id="IPR036388">
    <property type="entry name" value="WH-like_DNA-bd_sf"/>
</dbReference>
<name>A0A4P8XJ07_9BACL</name>
<keyword evidence="5" id="KW-1185">Reference proteome</keyword>
<dbReference type="PANTHER" id="PTHR37293">
    <property type="entry name" value="PHAGE REPLICATION PROTEIN-RELATED"/>
    <property type="match status" value="1"/>
</dbReference>
<evidence type="ECO:0000259" key="2">
    <source>
        <dbReference type="Pfam" id="PF07261"/>
    </source>
</evidence>
<evidence type="ECO:0000313" key="5">
    <source>
        <dbReference type="Proteomes" id="UP000300879"/>
    </source>
</evidence>
<dbReference type="KEGG" id="palo:E6C60_1897"/>
<dbReference type="InterPro" id="IPR006343">
    <property type="entry name" value="DnaB/C_C"/>
</dbReference>
<dbReference type="Pfam" id="PF21984">
    <property type="entry name" value="DnaD_N"/>
    <property type="match status" value="1"/>
</dbReference>
<dbReference type="Pfam" id="PF07261">
    <property type="entry name" value="DnaB_2"/>
    <property type="match status" value="1"/>
</dbReference>
<dbReference type="AlphaFoldDB" id="A0A4P8XJ07"/>
<dbReference type="InterPro" id="IPR053843">
    <property type="entry name" value="DnaD_N"/>
</dbReference>
<dbReference type="Gene3D" id="1.10.10.10">
    <property type="entry name" value="Winged helix-like DNA-binding domain superfamily/Winged helix DNA-binding domain"/>
    <property type="match status" value="1"/>
</dbReference>
<dbReference type="Gene3D" id="1.10.10.630">
    <property type="entry name" value="DnaD domain-like"/>
    <property type="match status" value="1"/>
</dbReference>
<reference evidence="4 5" key="1">
    <citation type="submission" date="2019-05" db="EMBL/GenBank/DDBJ databases">
        <authorList>
            <person name="Chen C."/>
        </authorList>
    </citation>
    <scope>NUCLEOTIDE SEQUENCE [LARGE SCALE GENOMIC DNA]</scope>
    <source>
        <strain evidence="4 5">HB172198</strain>
    </source>
</reference>
<feature type="domain" description="DnaB/C C-terminal" evidence="2">
    <location>
        <begin position="173"/>
        <end position="245"/>
    </location>
</feature>
<gene>
    <name evidence="4" type="ORF">E6C60_1897</name>
</gene>
<protein>
    <submittedName>
        <fullName evidence="4">Primosome, DnaD subunit</fullName>
    </submittedName>
</protein>
<organism evidence="4 5">
    <name type="scientific">Paenibacillus algicola</name>
    <dbReference type="NCBI Taxonomy" id="2565926"/>
    <lineage>
        <taxon>Bacteria</taxon>
        <taxon>Bacillati</taxon>
        <taxon>Bacillota</taxon>
        <taxon>Bacilli</taxon>
        <taxon>Bacillales</taxon>
        <taxon>Paenibacillaceae</taxon>
        <taxon>Paenibacillus</taxon>
    </lineage>
</organism>
<proteinExistence type="inferred from homology"/>
<sequence>MIYMANQRQPQEQVQSSSQAWADGAAAGMQQGVTLLPYALLRNYRRAGLSDRECMLLIHLLSFQQNEQNAFPSLEELQAVTGTPMEAIAEQLQKLMKAQWITIDEFRDPNAGIQYERYNLQGVYEKLAALLSSQQSSPPEMMPKPGQRFSEESRAAEAWPPAEQPVKEERNLFRIFEREFGRPLSPMELETISGWLDQDRYPDELILLALKEAVFAGKVHFRYIDRILLEWSRNRVRNAEEAKAYAQKFRNIGR</sequence>
<accession>A0A4P8XJ07</accession>
<dbReference type="InterPro" id="IPR053162">
    <property type="entry name" value="DnaD"/>
</dbReference>
<evidence type="ECO:0000256" key="1">
    <source>
        <dbReference type="ARBA" id="ARBA00093462"/>
    </source>
</evidence>
<evidence type="ECO:0000259" key="3">
    <source>
        <dbReference type="Pfam" id="PF21984"/>
    </source>
</evidence>
<evidence type="ECO:0000313" key="4">
    <source>
        <dbReference type="EMBL" id="QCT02612.1"/>
    </source>
</evidence>
<comment type="similarity">
    <text evidence="1">Belongs to the DnaB/DnaD family.</text>
</comment>
<dbReference type="EMBL" id="CP040396">
    <property type="protein sequence ID" value="QCT02612.1"/>
    <property type="molecule type" value="Genomic_DNA"/>
</dbReference>
<feature type="domain" description="DnaD N-terminal" evidence="3">
    <location>
        <begin position="37"/>
        <end position="136"/>
    </location>
</feature>